<dbReference type="GO" id="GO:0003676">
    <property type="term" value="F:nucleic acid binding"/>
    <property type="evidence" value="ECO:0007669"/>
    <property type="project" value="InterPro"/>
</dbReference>
<dbReference type="NCBIfam" id="NF033516">
    <property type="entry name" value="transpos_IS3"/>
    <property type="match status" value="1"/>
</dbReference>
<name>A0A1R1MJE1_9BACT</name>
<dbReference type="PANTHER" id="PTHR46889">
    <property type="entry name" value="TRANSPOSASE INSF FOR INSERTION SEQUENCE IS3B-RELATED"/>
    <property type="match status" value="1"/>
</dbReference>
<dbReference type="InterPro" id="IPR036397">
    <property type="entry name" value="RNaseH_sf"/>
</dbReference>
<dbReference type="InterPro" id="IPR025948">
    <property type="entry name" value="HTH-like_dom"/>
</dbReference>
<dbReference type="InterPro" id="IPR050900">
    <property type="entry name" value="Transposase_IS3/IS150/IS904"/>
</dbReference>
<dbReference type="Gene3D" id="3.30.420.10">
    <property type="entry name" value="Ribonuclease H-like superfamily/Ribonuclease H"/>
    <property type="match status" value="1"/>
</dbReference>
<dbReference type="EMBL" id="MOEN01000060">
    <property type="protein sequence ID" value="OMH39820.1"/>
    <property type="molecule type" value="Genomic_DNA"/>
</dbReference>
<comment type="caution">
    <text evidence="2">The sequence shown here is derived from an EMBL/GenBank/DDBJ whole genome shotgun (WGS) entry which is preliminary data.</text>
</comment>
<dbReference type="STRING" id="1914305.BLW93_08585"/>
<proteinExistence type="predicted"/>
<dbReference type="InterPro" id="IPR048020">
    <property type="entry name" value="Transpos_IS3"/>
</dbReference>
<dbReference type="InterPro" id="IPR012337">
    <property type="entry name" value="RNaseH-like_sf"/>
</dbReference>
<protein>
    <recommendedName>
        <fullName evidence="1">Integrase catalytic domain-containing protein</fullName>
    </recommendedName>
</protein>
<dbReference type="InterPro" id="IPR001584">
    <property type="entry name" value="Integrase_cat-core"/>
</dbReference>
<dbReference type="Proteomes" id="UP000187408">
    <property type="component" value="Unassembled WGS sequence"/>
</dbReference>
<dbReference type="PANTHER" id="PTHR46889:SF4">
    <property type="entry name" value="TRANSPOSASE INSO FOR INSERTION SEQUENCE ELEMENT IS911B-RELATED"/>
    <property type="match status" value="1"/>
</dbReference>
<evidence type="ECO:0000259" key="1">
    <source>
        <dbReference type="PROSITE" id="PS50994"/>
    </source>
</evidence>
<feature type="non-terminal residue" evidence="2">
    <location>
        <position position="197"/>
    </location>
</feature>
<dbReference type="Pfam" id="PF00665">
    <property type="entry name" value="rve"/>
    <property type="match status" value="1"/>
</dbReference>
<gene>
    <name evidence="2" type="ORF">BLW93_08585</name>
</gene>
<dbReference type="RefSeq" id="WP_076713666.1">
    <property type="nucleotide sequence ID" value="NZ_MOEN01000060.1"/>
</dbReference>
<sequence>MIERNSQLSIRKQCELLSVPRRSYYYQPKGESEYNKELMALIDEQYLKDPTYGSRRMTAYLRRKGYKVNRKRVRRLMRKMGIRTIYQEPKTSIPPKEIPLTENLVEGLKIERPNQVWYTDITYVKVPGGFSYTVTIMDAHSKKILSMKHSNTLDRRFYVEAAEETVRKYGYPEIIHADKGRQFLSRDFLNVFGDEEG</sequence>
<organism evidence="2 3">
    <name type="scientific">Desulfurobacterium indicum</name>
    <dbReference type="NCBI Taxonomy" id="1914305"/>
    <lineage>
        <taxon>Bacteria</taxon>
        <taxon>Pseudomonadati</taxon>
        <taxon>Aquificota</taxon>
        <taxon>Aquificia</taxon>
        <taxon>Desulfurobacteriales</taxon>
        <taxon>Desulfurobacteriaceae</taxon>
        <taxon>Desulfurobacterium</taxon>
    </lineage>
</organism>
<dbReference type="GO" id="GO:0015074">
    <property type="term" value="P:DNA integration"/>
    <property type="evidence" value="ECO:0007669"/>
    <property type="project" value="InterPro"/>
</dbReference>
<keyword evidence="3" id="KW-1185">Reference proteome</keyword>
<dbReference type="SUPFAM" id="SSF53098">
    <property type="entry name" value="Ribonuclease H-like"/>
    <property type="match status" value="1"/>
</dbReference>
<dbReference type="AlphaFoldDB" id="A0A1R1MJE1"/>
<dbReference type="Pfam" id="PF13276">
    <property type="entry name" value="HTH_21"/>
    <property type="match status" value="1"/>
</dbReference>
<dbReference type="PROSITE" id="PS50994">
    <property type="entry name" value="INTEGRASE"/>
    <property type="match status" value="1"/>
</dbReference>
<accession>A0A1R1MJE1</accession>
<evidence type="ECO:0000313" key="2">
    <source>
        <dbReference type="EMBL" id="OMH39820.1"/>
    </source>
</evidence>
<reference evidence="2 3" key="1">
    <citation type="submission" date="2016-10" db="EMBL/GenBank/DDBJ databases">
        <title>Genome sequence of a sulfur-reducing bacterium Desulfurobacterium indicum K6013.</title>
        <authorList>
            <person name="Cao J."/>
            <person name="Shao Z."/>
            <person name="Alain K."/>
            <person name="Jebbar M."/>
        </authorList>
    </citation>
    <scope>NUCLEOTIDE SEQUENCE [LARGE SCALE GENOMIC DNA]</scope>
    <source>
        <strain evidence="2 3">K6013</strain>
    </source>
</reference>
<feature type="domain" description="Integrase catalytic" evidence="1">
    <location>
        <begin position="109"/>
        <end position="197"/>
    </location>
</feature>
<evidence type="ECO:0000313" key="3">
    <source>
        <dbReference type="Proteomes" id="UP000187408"/>
    </source>
</evidence>